<dbReference type="InterPro" id="IPR004761">
    <property type="entry name" value="Spore_GerAB"/>
</dbReference>
<evidence type="ECO:0000256" key="1">
    <source>
        <dbReference type="ARBA" id="ARBA00004141"/>
    </source>
</evidence>
<feature type="transmembrane region" description="Helical" evidence="8">
    <location>
        <begin position="80"/>
        <end position="101"/>
    </location>
</feature>
<evidence type="ECO:0000256" key="8">
    <source>
        <dbReference type="SAM" id="Phobius"/>
    </source>
</evidence>
<feature type="transmembrane region" description="Helical" evidence="8">
    <location>
        <begin position="121"/>
        <end position="146"/>
    </location>
</feature>
<keyword evidence="5 8" id="KW-0812">Transmembrane</keyword>
<comment type="similarity">
    <text evidence="2">Belongs to the amino acid-polyamine-organocation (APC) superfamily. Spore germination protein (SGP) (TC 2.A.3.9) family.</text>
</comment>
<keyword evidence="6 8" id="KW-1133">Transmembrane helix</keyword>
<evidence type="ECO:0000256" key="2">
    <source>
        <dbReference type="ARBA" id="ARBA00007998"/>
    </source>
</evidence>
<feature type="transmembrane region" description="Helical" evidence="8">
    <location>
        <begin position="227"/>
        <end position="246"/>
    </location>
</feature>
<feature type="transmembrane region" description="Helical" evidence="8">
    <location>
        <begin position="158"/>
        <end position="181"/>
    </location>
</feature>
<sequence length="406" mass="45851">MGYFDMGTTRVLFWIFVPSLIDRSQLLAWKEINEVNKGRAKMGTDQISPRQLMIIVILVSVGTAILIISASVAAESKQDAWMAQLASNGIGVVLTLLYLYIAKKFSKRSIFEINDTVFGNWLGKFITLCLAFLTLIFCSMVVFYVGDFMNTQIMPTTPIQAIHIVFILVIIMGAKLGMVVLLRTAEIFFPWILLLFIFFIFFNTPNMEVNRLLPIGEITPLPVARTVIRITSYTFIPLFITIGPLLHKVTSMQRAQKAYLIGVITGGIIMLILVVSSILVLGAGNTAMQVYPSYALAQRINIGNFLQRIEVIMAFLWLVSIYFKLSLYYYTTIKGFAHVLHIRDYKILCFPIGLIITVLSLVVYPNKVHEERWDNLTFIPLALLIGVVYPLLIVLVGWMRKSSLRG</sequence>
<keyword evidence="7 8" id="KW-0472">Membrane</keyword>
<dbReference type="NCBIfam" id="TIGR00912">
    <property type="entry name" value="2A0309"/>
    <property type="match status" value="1"/>
</dbReference>
<comment type="subcellular location">
    <subcellularLocation>
        <location evidence="1">Membrane</location>
        <topology evidence="1">Multi-pass membrane protein</topology>
    </subcellularLocation>
</comment>
<gene>
    <name evidence="9" type="ORF">GC102_25895</name>
</gene>
<reference evidence="9 10" key="1">
    <citation type="submission" date="2019-10" db="EMBL/GenBank/DDBJ databases">
        <title>Description of Paenibacillus choica sp. nov.</title>
        <authorList>
            <person name="Carlier A."/>
            <person name="Qi S."/>
        </authorList>
    </citation>
    <scope>NUCLEOTIDE SEQUENCE [LARGE SCALE GENOMIC DNA]</scope>
    <source>
        <strain evidence="9 10">LMG 31460</strain>
    </source>
</reference>
<dbReference type="PANTHER" id="PTHR34975">
    <property type="entry name" value="SPORE GERMINATION PROTEIN A2"/>
    <property type="match status" value="1"/>
</dbReference>
<keyword evidence="3" id="KW-0813">Transport</keyword>
<dbReference type="Proteomes" id="UP000658690">
    <property type="component" value="Unassembled WGS sequence"/>
</dbReference>
<keyword evidence="10" id="KW-1185">Reference proteome</keyword>
<proteinExistence type="inferred from homology"/>
<organism evidence="9 10">
    <name type="scientific">Paenibacillus germinis</name>
    <dbReference type="NCBI Taxonomy" id="2654979"/>
    <lineage>
        <taxon>Bacteria</taxon>
        <taxon>Bacillati</taxon>
        <taxon>Bacillota</taxon>
        <taxon>Bacilli</taxon>
        <taxon>Bacillales</taxon>
        <taxon>Paenibacillaceae</taxon>
        <taxon>Paenibacillus</taxon>
    </lineage>
</organism>
<name>A0ABX1Z704_9BACL</name>
<evidence type="ECO:0000256" key="6">
    <source>
        <dbReference type="ARBA" id="ARBA00022989"/>
    </source>
</evidence>
<feature type="transmembrane region" description="Helical" evidence="8">
    <location>
        <begin position="376"/>
        <end position="398"/>
    </location>
</feature>
<dbReference type="PANTHER" id="PTHR34975:SF2">
    <property type="entry name" value="SPORE GERMINATION PROTEIN A2"/>
    <property type="match status" value="1"/>
</dbReference>
<feature type="transmembrane region" description="Helical" evidence="8">
    <location>
        <begin position="52"/>
        <end position="74"/>
    </location>
</feature>
<feature type="transmembrane region" description="Helical" evidence="8">
    <location>
        <begin position="305"/>
        <end position="325"/>
    </location>
</feature>
<dbReference type="EMBL" id="WHOC01000142">
    <property type="protein sequence ID" value="NOU89155.1"/>
    <property type="molecule type" value="Genomic_DNA"/>
</dbReference>
<feature type="transmembrane region" description="Helical" evidence="8">
    <location>
        <begin position="345"/>
        <end position="364"/>
    </location>
</feature>
<evidence type="ECO:0000256" key="5">
    <source>
        <dbReference type="ARBA" id="ARBA00022692"/>
    </source>
</evidence>
<accession>A0ABX1Z704</accession>
<feature type="transmembrane region" description="Helical" evidence="8">
    <location>
        <begin position="188"/>
        <end position="207"/>
    </location>
</feature>
<dbReference type="Pfam" id="PF03845">
    <property type="entry name" value="Spore_permease"/>
    <property type="match status" value="1"/>
</dbReference>
<protein>
    <submittedName>
        <fullName evidence="9">GerAB/ArcD/ProY family transporter</fullName>
    </submittedName>
</protein>
<evidence type="ECO:0000313" key="10">
    <source>
        <dbReference type="Proteomes" id="UP000658690"/>
    </source>
</evidence>
<feature type="transmembrane region" description="Helical" evidence="8">
    <location>
        <begin position="258"/>
        <end position="285"/>
    </location>
</feature>
<comment type="caution">
    <text evidence="9">The sequence shown here is derived from an EMBL/GenBank/DDBJ whole genome shotgun (WGS) entry which is preliminary data.</text>
</comment>
<evidence type="ECO:0000256" key="4">
    <source>
        <dbReference type="ARBA" id="ARBA00022544"/>
    </source>
</evidence>
<keyword evidence="4" id="KW-0309">Germination</keyword>
<evidence type="ECO:0000313" key="9">
    <source>
        <dbReference type="EMBL" id="NOU89155.1"/>
    </source>
</evidence>
<evidence type="ECO:0000256" key="3">
    <source>
        <dbReference type="ARBA" id="ARBA00022448"/>
    </source>
</evidence>
<evidence type="ECO:0000256" key="7">
    <source>
        <dbReference type="ARBA" id="ARBA00023136"/>
    </source>
</evidence>